<dbReference type="RefSeq" id="WP_269560799.1">
    <property type="nucleotide sequence ID" value="NZ_CP114767.1"/>
</dbReference>
<gene>
    <name evidence="9" type="ORF">O3303_04125</name>
</gene>
<evidence type="ECO:0000256" key="6">
    <source>
        <dbReference type="RuleBase" id="RU003915"/>
    </source>
</evidence>
<dbReference type="PANTHER" id="PTHR43811:SF19">
    <property type="entry name" value="39 KDA FK506-BINDING NUCLEAR PROTEIN"/>
    <property type="match status" value="1"/>
</dbReference>
<dbReference type="InterPro" id="IPR046357">
    <property type="entry name" value="PPIase_dom_sf"/>
</dbReference>
<keyword evidence="4 5" id="KW-0413">Isomerase</keyword>
<dbReference type="GO" id="GO:0003755">
    <property type="term" value="F:peptidyl-prolyl cis-trans isomerase activity"/>
    <property type="evidence" value="ECO:0007669"/>
    <property type="project" value="UniProtKB-EC"/>
</dbReference>
<proteinExistence type="inferred from homology"/>
<dbReference type="PROSITE" id="PS50059">
    <property type="entry name" value="FKBP_PPIASE"/>
    <property type="match status" value="1"/>
</dbReference>
<evidence type="ECO:0000313" key="9">
    <source>
        <dbReference type="EMBL" id="WBA42749.1"/>
    </source>
</evidence>
<dbReference type="Proteomes" id="UP001211005">
    <property type="component" value="Chromosome"/>
</dbReference>
<dbReference type="EC" id="5.2.1.8" evidence="6"/>
<comment type="catalytic activity">
    <reaction evidence="1 5 6">
        <text>[protein]-peptidylproline (omega=180) = [protein]-peptidylproline (omega=0)</text>
        <dbReference type="Rhea" id="RHEA:16237"/>
        <dbReference type="Rhea" id="RHEA-COMP:10747"/>
        <dbReference type="Rhea" id="RHEA-COMP:10748"/>
        <dbReference type="ChEBI" id="CHEBI:83833"/>
        <dbReference type="ChEBI" id="CHEBI:83834"/>
        <dbReference type="EC" id="5.2.1.8"/>
    </reaction>
</comment>
<sequence>MLPSFLRTVSFARYALAGSVLLSSAALLTACNDSGIDIDALNAQALLRQKQVRTADSLAITKYIADSSFTTARRQPSGLYIITKRPGTGNLPTAGQQASVVYKGSLISNNQVFDKSRIGADGQPVPFVYRVGGGQVITGWELGIAQMRKGEKAILLMPSELAYGPSGANGVIPADAPLRFDVELTNIQ</sequence>
<dbReference type="EMBL" id="CP114767">
    <property type="protein sequence ID" value="WBA42749.1"/>
    <property type="molecule type" value="Genomic_DNA"/>
</dbReference>
<evidence type="ECO:0000256" key="7">
    <source>
        <dbReference type="SAM" id="SignalP"/>
    </source>
</evidence>
<keyword evidence="3 5" id="KW-0697">Rotamase</keyword>
<accession>A0ABY7LSC6</accession>
<evidence type="ECO:0000256" key="4">
    <source>
        <dbReference type="ARBA" id="ARBA00023235"/>
    </source>
</evidence>
<name>A0ABY7LSC6_9BACT</name>
<dbReference type="Pfam" id="PF00254">
    <property type="entry name" value="FKBP_C"/>
    <property type="match status" value="1"/>
</dbReference>
<keyword evidence="10" id="KW-1185">Reference proteome</keyword>
<feature type="chain" id="PRO_5046801324" description="Peptidyl-prolyl cis-trans isomerase" evidence="7">
    <location>
        <begin position="18"/>
        <end position="188"/>
    </location>
</feature>
<organism evidence="9 10">
    <name type="scientific">Hymenobacter canadensis</name>
    <dbReference type="NCBI Taxonomy" id="2999067"/>
    <lineage>
        <taxon>Bacteria</taxon>
        <taxon>Pseudomonadati</taxon>
        <taxon>Bacteroidota</taxon>
        <taxon>Cytophagia</taxon>
        <taxon>Cytophagales</taxon>
        <taxon>Hymenobacteraceae</taxon>
        <taxon>Hymenobacter</taxon>
    </lineage>
</organism>
<evidence type="ECO:0000256" key="2">
    <source>
        <dbReference type="ARBA" id="ARBA00006577"/>
    </source>
</evidence>
<evidence type="ECO:0000256" key="5">
    <source>
        <dbReference type="PROSITE-ProRule" id="PRU00277"/>
    </source>
</evidence>
<evidence type="ECO:0000313" key="10">
    <source>
        <dbReference type="Proteomes" id="UP001211005"/>
    </source>
</evidence>
<reference evidence="9 10" key="1">
    <citation type="submission" date="2022-12" db="EMBL/GenBank/DDBJ databases">
        <title>Hymenobacter canadensis sp. nov. isolated from lake water of the Cambridge Bay, Canada.</title>
        <authorList>
            <person name="Kim W.H."/>
            <person name="Lee Y.M."/>
        </authorList>
    </citation>
    <scope>NUCLEOTIDE SEQUENCE [LARGE SCALE GENOMIC DNA]</scope>
    <source>
        <strain evidence="9 10">PAMC 29467</strain>
    </source>
</reference>
<dbReference type="PANTHER" id="PTHR43811">
    <property type="entry name" value="FKBP-TYPE PEPTIDYL-PROLYL CIS-TRANS ISOMERASE FKPA"/>
    <property type="match status" value="1"/>
</dbReference>
<dbReference type="Gene3D" id="3.10.50.40">
    <property type="match status" value="1"/>
</dbReference>
<evidence type="ECO:0000259" key="8">
    <source>
        <dbReference type="PROSITE" id="PS50059"/>
    </source>
</evidence>
<dbReference type="PROSITE" id="PS51257">
    <property type="entry name" value="PROKAR_LIPOPROTEIN"/>
    <property type="match status" value="1"/>
</dbReference>
<evidence type="ECO:0000256" key="1">
    <source>
        <dbReference type="ARBA" id="ARBA00000971"/>
    </source>
</evidence>
<dbReference type="SUPFAM" id="SSF54534">
    <property type="entry name" value="FKBP-like"/>
    <property type="match status" value="1"/>
</dbReference>
<comment type="similarity">
    <text evidence="2 6">Belongs to the FKBP-type PPIase family.</text>
</comment>
<protein>
    <recommendedName>
        <fullName evidence="6">Peptidyl-prolyl cis-trans isomerase</fullName>
        <ecNumber evidence="6">5.2.1.8</ecNumber>
    </recommendedName>
</protein>
<feature type="signal peptide" evidence="7">
    <location>
        <begin position="1"/>
        <end position="17"/>
    </location>
</feature>
<evidence type="ECO:0000256" key="3">
    <source>
        <dbReference type="ARBA" id="ARBA00023110"/>
    </source>
</evidence>
<keyword evidence="7" id="KW-0732">Signal</keyword>
<feature type="domain" description="PPIase FKBP-type" evidence="8">
    <location>
        <begin position="95"/>
        <end position="188"/>
    </location>
</feature>
<dbReference type="InterPro" id="IPR001179">
    <property type="entry name" value="PPIase_FKBP_dom"/>
</dbReference>